<reference evidence="3" key="1">
    <citation type="submission" date="2022-08" db="EMBL/GenBank/DDBJ databases">
        <title>Alicyclobacillus fastidiosus DSM 17978, complete genome.</title>
        <authorList>
            <person name="Wang Q."/>
            <person name="Cai R."/>
            <person name="Wang Z."/>
        </authorList>
    </citation>
    <scope>NUCLEOTIDE SEQUENCE</scope>
    <source>
        <strain evidence="3">DSM 17978</strain>
        <plasmid evidence="3">unnamed1</plasmid>
    </source>
</reference>
<dbReference type="InterPro" id="IPR027417">
    <property type="entry name" value="P-loop_NTPase"/>
</dbReference>
<dbReference type="Proteomes" id="UP001164761">
    <property type="component" value="Plasmid unnamed1"/>
</dbReference>
<dbReference type="Gene3D" id="3.40.50.300">
    <property type="entry name" value="P-loop containing nucleotide triphosphate hydrolases"/>
    <property type="match status" value="1"/>
</dbReference>
<dbReference type="Pfam" id="PF00437">
    <property type="entry name" value="T2SSE"/>
    <property type="match status" value="1"/>
</dbReference>
<sequence length="474" mass="54627">MLVNEILPVAPFLANRYLSRQQTKRVASKGEVNFSKAIEGLKKYLENKNDTSSMAYLERKKAAIIGEPAAKQFFIQMIHEFLRDSPQYQNTRYPSYYPNLQEALFQHHLGFGPMSVWFANPTESALVNGTQILFGVKGRNTKVLQPFAYDSITQVEKLIRSLTLKDNSQQLDVTNNWTQVDMYDGTRVTIFQPPLSETYVLIFRQYLFKEYTFEHEAELRTIPSDAVQWFKYLSQLMLSTLTTGIRGSGKTTMIKVIAGARNPQYGVVTAEGGTFEAHMKRDFPERAAYIIALKTELDQMDDLFPAFVRADAHYIMIPEIRSREADLAVKSRERGNGWLGSYHSPYVYNIPLEFADLLLEDQPNRNHHSAYVRAAQAIDVAITMWEDPSGRKIVTGVYAYEYEPETKSFSVTTWMKYNRTKDNWTFHSEMPLYMSERLQDTYPEVLELFLNEFQHLAEKYPFTGQAVRTVQIGG</sequence>
<evidence type="ECO:0000313" key="4">
    <source>
        <dbReference type="Proteomes" id="UP001164761"/>
    </source>
</evidence>
<dbReference type="InterPro" id="IPR050921">
    <property type="entry name" value="T4SS_GSP_E_ATPase"/>
</dbReference>
<gene>
    <name evidence="3" type="ORF">NZD89_27995</name>
</gene>
<proteinExistence type="inferred from homology"/>
<dbReference type="SUPFAM" id="SSF52540">
    <property type="entry name" value="P-loop containing nucleoside triphosphate hydrolases"/>
    <property type="match status" value="1"/>
</dbReference>
<feature type="domain" description="Bacterial type II secretion system protein E" evidence="2">
    <location>
        <begin position="218"/>
        <end position="344"/>
    </location>
</feature>
<name>A0ABY6ZPX9_9BACL</name>
<organism evidence="3 4">
    <name type="scientific">Alicyclobacillus fastidiosus</name>
    <dbReference type="NCBI Taxonomy" id="392011"/>
    <lineage>
        <taxon>Bacteria</taxon>
        <taxon>Bacillati</taxon>
        <taxon>Bacillota</taxon>
        <taxon>Bacilli</taxon>
        <taxon>Bacillales</taxon>
        <taxon>Alicyclobacillaceae</taxon>
        <taxon>Alicyclobacillus</taxon>
    </lineage>
</organism>
<keyword evidence="4" id="KW-1185">Reference proteome</keyword>
<geneLocation type="plasmid" evidence="3 4">
    <name>unnamed1</name>
</geneLocation>
<comment type="similarity">
    <text evidence="1">Belongs to the GSP E family.</text>
</comment>
<dbReference type="PANTHER" id="PTHR30486">
    <property type="entry name" value="TWITCHING MOTILITY PROTEIN PILT"/>
    <property type="match status" value="1"/>
</dbReference>
<dbReference type="InterPro" id="IPR001482">
    <property type="entry name" value="T2SS/T4SS_dom"/>
</dbReference>
<evidence type="ECO:0000256" key="1">
    <source>
        <dbReference type="ARBA" id="ARBA00006611"/>
    </source>
</evidence>
<evidence type="ECO:0000313" key="3">
    <source>
        <dbReference type="EMBL" id="WAH44892.1"/>
    </source>
</evidence>
<protein>
    <submittedName>
        <fullName evidence="3">CpaF/VirB11 family protein</fullName>
    </submittedName>
</protein>
<keyword evidence="3" id="KW-0614">Plasmid</keyword>
<dbReference type="RefSeq" id="WP_268008760.1">
    <property type="nucleotide sequence ID" value="NZ_CP104068.1"/>
</dbReference>
<accession>A0ABY6ZPX9</accession>
<evidence type="ECO:0000259" key="2">
    <source>
        <dbReference type="Pfam" id="PF00437"/>
    </source>
</evidence>
<dbReference type="PANTHER" id="PTHR30486:SF6">
    <property type="entry name" value="TYPE IV PILUS RETRACTATION ATPASE PILT"/>
    <property type="match status" value="1"/>
</dbReference>
<dbReference type="EMBL" id="CP104068">
    <property type="protein sequence ID" value="WAH44892.1"/>
    <property type="molecule type" value="Genomic_DNA"/>
</dbReference>